<keyword evidence="3" id="KW-1185">Reference proteome</keyword>
<feature type="region of interest" description="Disordered" evidence="1">
    <location>
        <begin position="1"/>
        <end position="32"/>
    </location>
</feature>
<evidence type="ECO:0000313" key="2">
    <source>
        <dbReference type="EMBL" id="RLM91188.1"/>
    </source>
</evidence>
<accession>A0A3L6QWV1</accession>
<proteinExistence type="predicted"/>
<organism evidence="2 3">
    <name type="scientific">Panicum miliaceum</name>
    <name type="common">Proso millet</name>
    <name type="synonym">Broomcorn millet</name>
    <dbReference type="NCBI Taxonomy" id="4540"/>
    <lineage>
        <taxon>Eukaryota</taxon>
        <taxon>Viridiplantae</taxon>
        <taxon>Streptophyta</taxon>
        <taxon>Embryophyta</taxon>
        <taxon>Tracheophyta</taxon>
        <taxon>Spermatophyta</taxon>
        <taxon>Magnoliopsida</taxon>
        <taxon>Liliopsida</taxon>
        <taxon>Poales</taxon>
        <taxon>Poaceae</taxon>
        <taxon>PACMAD clade</taxon>
        <taxon>Panicoideae</taxon>
        <taxon>Panicodae</taxon>
        <taxon>Paniceae</taxon>
        <taxon>Panicinae</taxon>
        <taxon>Panicum</taxon>
        <taxon>Panicum sect. Panicum</taxon>
    </lineage>
</organism>
<reference evidence="3" key="1">
    <citation type="journal article" date="2019" name="Nat. Commun.">
        <title>The genome of broomcorn millet.</title>
        <authorList>
            <person name="Zou C."/>
            <person name="Miki D."/>
            <person name="Li D."/>
            <person name="Tang Q."/>
            <person name="Xiao L."/>
            <person name="Rajput S."/>
            <person name="Deng P."/>
            <person name="Jia W."/>
            <person name="Huang R."/>
            <person name="Zhang M."/>
            <person name="Sun Y."/>
            <person name="Hu J."/>
            <person name="Fu X."/>
            <person name="Schnable P.S."/>
            <person name="Li F."/>
            <person name="Zhang H."/>
            <person name="Feng B."/>
            <person name="Zhu X."/>
            <person name="Liu R."/>
            <person name="Schnable J.C."/>
            <person name="Zhu J.-K."/>
            <person name="Zhang H."/>
        </authorList>
    </citation>
    <scope>NUCLEOTIDE SEQUENCE [LARGE SCALE GENOMIC DNA]</scope>
</reference>
<protein>
    <submittedName>
        <fullName evidence="2">Uncharacterized protein</fullName>
    </submittedName>
</protein>
<sequence>MANNKNVEDQVVDHRSLSSSSDSSEDSGRDPYDYCDTPLEGALISSRLMRETQEEDVPEYEPVVEVKYSCPSCSCLIRMQFEDERKTNRYSVAYCNPHIIAQPEHCFRLTKDVRDQIEAATIDEATEHIKK</sequence>
<dbReference type="AlphaFoldDB" id="A0A3L6QWV1"/>
<evidence type="ECO:0000256" key="1">
    <source>
        <dbReference type="SAM" id="MobiDB-lite"/>
    </source>
</evidence>
<dbReference type="OrthoDB" id="10587737at2759"/>
<dbReference type="Proteomes" id="UP000275267">
    <property type="component" value="Unassembled WGS sequence"/>
</dbReference>
<name>A0A3L6QWV1_PANMI</name>
<dbReference type="EMBL" id="PQIB02000010">
    <property type="protein sequence ID" value="RLM91188.1"/>
    <property type="molecule type" value="Genomic_DNA"/>
</dbReference>
<feature type="compositionally biased region" description="Basic and acidic residues" evidence="1">
    <location>
        <begin position="1"/>
        <end position="16"/>
    </location>
</feature>
<gene>
    <name evidence="2" type="ORF">C2845_PM08G14370</name>
</gene>
<comment type="caution">
    <text evidence="2">The sequence shown here is derived from an EMBL/GenBank/DDBJ whole genome shotgun (WGS) entry which is preliminary data.</text>
</comment>
<evidence type="ECO:0000313" key="3">
    <source>
        <dbReference type="Proteomes" id="UP000275267"/>
    </source>
</evidence>